<gene>
    <name evidence="1" type="ORF">HYALB_00001200</name>
</gene>
<sequence length="65" mass="7252">MCPWSKKLVRYGANPFTVTLAPCILVSKFTREIGNLIFRTRVPRLDLPPDADADADADAEARGKY</sequence>
<dbReference type="OrthoDB" id="10354577at2759"/>
<reference evidence="1" key="1">
    <citation type="submission" date="2021-07" db="EMBL/GenBank/DDBJ databases">
        <authorList>
            <person name="Durling M."/>
        </authorList>
    </citation>
    <scope>NUCLEOTIDE SEQUENCE</scope>
</reference>
<comment type="caution">
    <text evidence="1">The sequence shown here is derived from an EMBL/GenBank/DDBJ whole genome shotgun (WGS) entry which is preliminary data.</text>
</comment>
<evidence type="ECO:0000313" key="1">
    <source>
        <dbReference type="EMBL" id="CAG8972508.1"/>
    </source>
</evidence>
<keyword evidence="2" id="KW-1185">Reference proteome</keyword>
<protein>
    <submittedName>
        <fullName evidence="1">Uncharacterized protein</fullName>
    </submittedName>
</protein>
<name>A0A9N9PRJ4_9HELO</name>
<dbReference type="AlphaFoldDB" id="A0A9N9PRJ4"/>
<evidence type="ECO:0000313" key="2">
    <source>
        <dbReference type="Proteomes" id="UP000701801"/>
    </source>
</evidence>
<dbReference type="Proteomes" id="UP000701801">
    <property type="component" value="Unassembled WGS sequence"/>
</dbReference>
<dbReference type="EMBL" id="CAJVRM010000045">
    <property type="protein sequence ID" value="CAG8972508.1"/>
    <property type="molecule type" value="Genomic_DNA"/>
</dbReference>
<organism evidence="1 2">
    <name type="scientific">Hymenoscyphus albidus</name>
    <dbReference type="NCBI Taxonomy" id="595503"/>
    <lineage>
        <taxon>Eukaryota</taxon>
        <taxon>Fungi</taxon>
        <taxon>Dikarya</taxon>
        <taxon>Ascomycota</taxon>
        <taxon>Pezizomycotina</taxon>
        <taxon>Leotiomycetes</taxon>
        <taxon>Helotiales</taxon>
        <taxon>Helotiaceae</taxon>
        <taxon>Hymenoscyphus</taxon>
    </lineage>
</organism>
<proteinExistence type="predicted"/>
<accession>A0A9N9PRJ4</accession>